<sequence length="52" mass="6037">RLPKLSTAWRSFGDHKLSSQDIRSEPLQMEKEYRFLAVLCQDPEARDSLACL</sequence>
<reference evidence="1" key="1">
    <citation type="submission" date="2022-10" db="EMBL/GenBank/DDBJ databases">
        <authorList>
            <person name="Chen Y."/>
            <person name="Dougan E. K."/>
            <person name="Chan C."/>
            <person name="Rhodes N."/>
            <person name="Thang M."/>
        </authorList>
    </citation>
    <scope>NUCLEOTIDE SEQUENCE</scope>
</reference>
<keyword evidence="3" id="KW-1185">Reference proteome</keyword>
<evidence type="ECO:0000313" key="2">
    <source>
        <dbReference type="EMBL" id="CAL4801237.1"/>
    </source>
</evidence>
<dbReference type="AlphaFoldDB" id="A0A9P1DPD3"/>
<dbReference type="EMBL" id="CAMXCT010006101">
    <property type="protein sequence ID" value="CAI4013925.1"/>
    <property type="molecule type" value="Genomic_DNA"/>
</dbReference>
<dbReference type="EMBL" id="CAMXCT020006101">
    <property type="protein sequence ID" value="CAL1167300.1"/>
    <property type="molecule type" value="Genomic_DNA"/>
</dbReference>
<name>A0A9P1DPD3_9DINO</name>
<protein>
    <submittedName>
        <fullName evidence="1">Uncharacterized protein</fullName>
    </submittedName>
</protein>
<comment type="caution">
    <text evidence="1">The sequence shown here is derived from an EMBL/GenBank/DDBJ whole genome shotgun (WGS) entry which is preliminary data.</text>
</comment>
<evidence type="ECO:0000313" key="1">
    <source>
        <dbReference type="EMBL" id="CAI4013925.1"/>
    </source>
</evidence>
<reference evidence="2 3" key="2">
    <citation type="submission" date="2024-05" db="EMBL/GenBank/DDBJ databases">
        <authorList>
            <person name="Chen Y."/>
            <person name="Shah S."/>
            <person name="Dougan E. K."/>
            <person name="Thang M."/>
            <person name="Chan C."/>
        </authorList>
    </citation>
    <scope>NUCLEOTIDE SEQUENCE [LARGE SCALE GENOMIC DNA]</scope>
</reference>
<gene>
    <name evidence="1" type="ORF">C1SCF055_LOCUS38863</name>
</gene>
<accession>A0A9P1DPD3</accession>
<organism evidence="1">
    <name type="scientific">Cladocopium goreaui</name>
    <dbReference type="NCBI Taxonomy" id="2562237"/>
    <lineage>
        <taxon>Eukaryota</taxon>
        <taxon>Sar</taxon>
        <taxon>Alveolata</taxon>
        <taxon>Dinophyceae</taxon>
        <taxon>Suessiales</taxon>
        <taxon>Symbiodiniaceae</taxon>
        <taxon>Cladocopium</taxon>
    </lineage>
</organism>
<dbReference type="EMBL" id="CAMXCT030006101">
    <property type="protein sequence ID" value="CAL4801237.1"/>
    <property type="molecule type" value="Genomic_DNA"/>
</dbReference>
<dbReference type="Proteomes" id="UP001152797">
    <property type="component" value="Unassembled WGS sequence"/>
</dbReference>
<proteinExistence type="predicted"/>
<evidence type="ECO:0000313" key="3">
    <source>
        <dbReference type="Proteomes" id="UP001152797"/>
    </source>
</evidence>
<feature type="non-terminal residue" evidence="1">
    <location>
        <position position="1"/>
    </location>
</feature>